<evidence type="ECO:0000313" key="1">
    <source>
        <dbReference type="EnsemblPlants" id="EMT11153"/>
    </source>
</evidence>
<dbReference type="AlphaFoldDB" id="M8C7R2"/>
<proteinExistence type="predicted"/>
<dbReference type="EnsemblPlants" id="EMT11153">
    <property type="protein sequence ID" value="EMT11153"/>
    <property type="gene ID" value="F775_20227"/>
</dbReference>
<reference evidence="1" key="1">
    <citation type="submission" date="2015-06" db="UniProtKB">
        <authorList>
            <consortium name="EnsemblPlants"/>
        </authorList>
    </citation>
    <scope>IDENTIFICATION</scope>
</reference>
<dbReference type="PANTHER" id="PTHR35828:SF25">
    <property type="entry name" value="OS08G0203800 PROTEIN"/>
    <property type="match status" value="1"/>
</dbReference>
<organism evidence="1">
    <name type="scientific">Aegilops tauschii</name>
    <name type="common">Tausch's goatgrass</name>
    <name type="synonym">Aegilops squarrosa</name>
    <dbReference type="NCBI Taxonomy" id="37682"/>
    <lineage>
        <taxon>Eukaryota</taxon>
        <taxon>Viridiplantae</taxon>
        <taxon>Streptophyta</taxon>
        <taxon>Embryophyta</taxon>
        <taxon>Tracheophyta</taxon>
        <taxon>Spermatophyta</taxon>
        <taxon>Magnoliopsida</taxon>
        <taxon>Liliopsida</taxon>
        <taxon>Poales</taxon>
        <taxon>Poaceae</taxon>
        <taxon>BOP clade</taxon>
        <taxon>Pooideae</taxon>
        <taxon>Triticodae</taxon>
        <taxon>Triticeae</taxon>
        <taxon>Triticinae</taxon>
        <taxon>Aegilops</taxon>
    </lineage>
</organism>
<dbReference type="InterPro" id="IPR036047">
    <property type="entry name" value="F-box-like_dom_sf"/>
</dbReference>
<dbReference type="SUPFAM" id="SSF81383">
    <property type="entry name" value="F-box domain"/>
    <property type="match status" value="1"/>
</dbReference>
<dbReference type="InterPro" id="IPR001810">
    <property type="entry name" value="F-box_dom"/>
</dbReference>
<dbReference type="Gene3D" id="1.20.1280.50">
    <property type="match status" value="1"/>
</dbReference>
<dbReference type="PANTHER" id="PTHR35828">
    <property type="entry name" value="OS08G0203800 PROTEIN-RELATED"/>
    <property type="match status" value="1"/>
</dbReference>
<sequence>MERAALSLPFPDDLLLEILVRVKDDMAALFRCAMVCKLWHRLVANAAFPPTMLAGGHFSLHHRLLHEGATPWTRGGSAMLRPCAAVGDGPWLPCPYHLRAARLPEVRSRGADCLAPRPPTCAPSLS</sequence>
<name>M8C7R2_AEGTA</name>
<dbReference type="Pfam" id="PF12937">
    <property type="entry name" value="F-box-like"/>
    <property type="match status" value="1"/>
</dbReference>
<accession>M8C7R2</accession>
<protein>
    <submittedName>
        <fullName evidence="1">Uncharacterized protein</fullName>
    </submittedName>
</protein>